<feature type="chain" id="PRO_5007832646" evidence="1">
    <location>
        <begin position="27"/>
        <end position="103"/>
    </location>
</feature>
<dbReference type="OrthoDB" id="73209at2759"/>
<name>A0A162CHB9_9CRUS</name>
<reference evidence="2 3" key="1">
    <citation type="submission" date="2016-03" db="EMBL/GenBank/DDBJ databases">
        <title>EvidentialGene: Evidence-directed Construction of Genes on Genomes.</title>
        <authorList>
            <person name="Gilbert D.G."/>
            <person name="Choi J.-H."/>
            <person name="Mockaitis K."/>
            <person name="Colbourne J."/>
            <person name="Pfrender M."/>
        </authorList>
    </citation>
    <scope>NUCLEOTIDE SEQUENCE [LARGE SCALE GENOMIC DNA]</scope>
    <source>
        <strain evidence="2 3">Xinb3</strain>
        <tissue evidence="2">Complete organism</tissue>
    </source>
</reference>
<keyword evidence="2" id="KW-0675">Receptor</keyword>
<keyword evidence="1" id="KW-0732">Signal</keyword>
<evidence type="ECO:0000313" key="2">
    <source>
        <dbReference type="EMBL" id="KZS15872.1"/>
    </source>
</evidence>
<comment type="caution">
    <text evidence="2">The sequence shown here is derived from an EMBL/GenBank/DDBJ whole genome shotgun (WGS) entry which is preliminary data.</text>
</comment>
<feature type="non-terminal residue" evidence="2">
    <location>
        <position position="103"/>
    </location>
</feature>
<dbReference type="GO" id="GO:0016301">
    <property type="term" value="F:kinase activity"/>
    <property type="evidence" value="ECO:0007669"/>
    <property type="project" value="UniProtKB-KW"/>
</dbReference>
<keyword evidence="3" id="KW-1185">Reference proteome</keyword>
<accession>A0A162CHB9</accession>
<gene>
    <name evidence="2" type="ORF">APZ42_018488</name>
</gene>
<feature type="signal peptide" evidence="1">
    <location>
        <begin position="1"/>
        <end position="26"/>
    </location>
</feature>
<dbReference type="AlphaFoldDB" id="A0A162CHB9"/>
<organism evidence="2 3">
    <name type="scientific">Daphnia magna</name>
    <dbReference type="NCBI Taxonomy" id="35525"/>
    <lineage>
        <taxon>Eukaryota</taxon>
        <taxon>Metazoa</taxon>
        <taxon>Ecdysozoa</taxon>
        <taxon>Arthropoda</taxon>
        <taxon>Crustacea</taxon>
        <taxon>Branchiopoda</taxon>
        <taxon>Diplostraca</taxon>
        <taxon>Cladocera</taxon>
        <taxon>Anomopoda</taxon>
        <taxon>Daphniidae</taxon>
        <taxon>Daphnia</taxon>
    </lineage>
</organism>
<dbReference type="EMBL" id="LRGB01000812">
    <property type="protein sequence ID" value="KZS15872.1"/>
    <property type="molecule type" value="Genomic_DNA"/>
</dbReference>
<protein>
    <submittedName>
        <fullName evidence="2">Leukocyte receptor tyrosine protein kinase</fullName>
    </submittedName>
</protein>
<evidence type="ECO:0000256" key="1">
    <source>
        <dbReference type="SAM" id="SignalP"/>
    </source>
</evidence>
<sequence>MTRQRQSWQQLMVVVTAGMTLTLMLTTSVFPCDGAAPPAGPSSSAAGVHDAAGLYCDFEDQQCRWQWSRFVRRSATEINATIYTAPDPAMISGPLDDADGRPT</sequence>
<keyword evidence="2" id="KW-0418">Kinase</keyword>
<dbReference type="Proteomes" id="UP000076858">
    <property type="component" value="Unassembled WGS sequence"/>
</dbReference>
<keyword evidence="2" id="KW-0808">Transferase</keyword>
<evidence type="ECO:0000313" key="3">
    <source>
        <dbReference type="Proteomes" id="UP000076858"/>
    </source>
</evidence>
<proteinExistence type="predicted"/>